<dbReference type="Pfam" id="PF13793">
    <property type="entry name" value="Pribosyltran_N"/>
    <property type="match status" value="1"/>
</dbReference>
<dbReference type="GO" id="GO:0000287">
    <property type="term" value="F:magnesium ion binding"/>
    <property type="evidence" value="ECO:0007669"/>
    <property type="project" value="InterPro"/>
</dbReference>
<dbReference type="InterPro" id="IPR029057">
    <property type="entry name" value="PRTase-like"/>
</dbReference>
<keyword evidence="7" id="KW-0067">ATP-binding</keyword>
<dbReference type="EMBL" id="MGAE01000033">
    <property type="protein sequence ID" value="OGK38971.1"/>
    <property type="molecule type" value="Genomic_DNA"/>
</dbReference>
<evidence type="ECO:0000256" key="2">
    <source>
        <dbReference type="ARBA" id="ARBA00022679"/>
    </source>
</evidence>
<name>A0A1F7I6H7_9BACT</name>
<dbReference type="GO" id="GO:0006164">
    <property type="term" value="P:purine nucleotide biosynthetic process"/>
    <property type="evidence" value="ECO:0007669"/>
    <property type="project" value="TreeGrafter"/>
</dbReference>
<evidence type="ECO:0000256" key="7">
    <source>
        <dbReference type="ARBA" id="ARBA00022840"/>
    </source>
</evidence>
<evidence type="ECO:0000313" key="11">
    <source>
        <dbReference type="EMBL" id="OGK38971.1"/>
    </source>
</evidence>
<gene>
    <name evidence="11" type="ORF">A3F34_01015</name>
</gene>
<dbReference type="SMART" id="SM01400">
    <property type="entry name" value="Pribosyltran_N"/>
    <property type="match status" value="1"/>
</dbReference>
<dbReference type="SUPFAM" id="SSF53271">
    <property type="entry name" value="PRTase-like"/>
    <property type="match status" value="2"/>
</dbReference>
<keyword evidence="8" id="KW-0460">Magnesium</keyword>
<comment type="catalytic activity">
    <reaction evidence="9">
        <text>D-ribose 5-phosphate + ATP = 5-phospho-alpha-D-ribose 1-diphosphate + AMP + H(+)</text>
        <dbReference type="Rhea" id="RHEA:15609"/>
        <dbReference type="ChEBI" id="CHEBI:15378"/>
        <dbReference type="ChEBI" id="CHEBI:30616"/>
        <dbReference type="ChEBI" id="CHEBI:58017"/>
        <dbReference type="ChEBI" id="CHEBI:78346"/>
        <dbReference type="ChEBI" id="CHEBI:456215"/>
        <dbReference type="EC" id="2.7.6.1"/>
    </reaction>
</comment>
<dbReference type="GO" id="GO:0002189">
    <property type="term" value="C:ribose phosphate diphosphokinase complex"/>
    <property type="evidence" value="ECO:0007669"/>
    <property type="project" value="TreeGrafter"/>
</dbReference>
<dbReference type="InterPro" id="IPR029099">
    <property type="entry name" value="Pribosyltran_N"/>
</dbReference>
<dbReference type="GO" id="GO:0005524">
    <property type="term" value="F:ATP binding"/>
    <property type="evidence" value="ECO:0007669"/>
    <property type="project" value="UniProtKB-KW"/>
</dbReference>
<evidence type="ECO:0000256" key="1">
    <source>
        <dbReference type="ARBA" id="ARBA00013247"/>
    </source>
</evidence>
<evidence type="ECO:0000256" key="9">
    <source>
        <dbReference type="ARBA" id="ARBA00049535"/>
    </source>
</evidence>
<evidence type="ECO:0000256" key="5">
    <source>
        <dbReference type="ARBA" id="ARBA00022741"/>
    </source>
</evidence>
<sequence>MKLFSGTSNPDLSNQVAKALGMKLSNAEVIRFGNSEVRVRIEDDVKNEICVVIQSTSNPTDTNLMELFFFCDALKRQEARKVVGVIPWFGYARQDIQHRQGECVSANVVIRFLKAVGFDKIYTVDLHNEATGGAFSTPFKNLFATPLLAVDVKKYLEKKGIKPLTPDNVAILIPDQGAITQGRLFGESFFGTSDFSLAVVEKKRDIDVLNKVEPFGLYGDVKDKYVIIVDDMIVSGGTLISAVDFLLSEHKVKGVYGAMTHHDFALNAQEKLQKSQLERIFTTNTIALKENQSFPKLQEISIAPMLAEELKYLML</sequence>
<dbReference type="GO" id="GO:0005737">
    <property type="term" value="C:cytoplasm"/>
    <property type="evidence" value="ECO:0007669"/>
    <property type="project" value="TreeGrafter"/>
</dbReference>
<protein>
    <recommendedName>
        <fullName evidence="1">ribose-phosphate diphosphokinase</fullName>
        <ecNumber evidence="1">2.7.6.1</ecNumber>
    </recommendedName>
</protein>
<keyword evidence="4" id="KW-0545">Nucleotide biosynthesis</keyword>
<accession>A0A1F7I6H7</accession>
<reference evidence="11 12" key="1">
    <citation type="journal article" date="2016" name="Nat. Commun.">
        <title>Thousands of microbial genomes shed light on interconnected biogeochemical processes in an aquifer system.</title>
        <authorList>
            <person name="Anantharaman K."/>
            <person name="Brown C.T."/>
            <person name="Hug L.A."/>
            <person name="Sharon I."/>
            <person name="Castelle C.J."/>
            <person name="Probst A.J."/>
            <person name="Thomas B.C."/>
            <person name="Singh A."/>
            <person name="Wilkins M.J."/>
            <person name="Karaoz U."/>
            <person name="Brodie E.L."/>
            <person name="Williams K.H."/>
            <person name="Hubbard S.S."/>
            <person name="Banfield J.F."/>
        </authorList>
    </citation>
    <scope>NUCLEOTIDE SEQUENCE [LARGE SCALE GENOMIC DNA]</scope>
</reference>
<organism evidence="11 12">
    <name type="scientific">Candidatus Roizmanbacteria bacterium RIFCSPHIGHO2_12_FULL_44_10</name>
    <dbReference type="NCBI Taxonomy" id="1802054"/>
    <lineage>
        <taxon>Bacteria</taxon>
        <taxon>Candidatus Roizmaniibacteriota</taxon>
    </lineage>
</organism>
<feature type="domain" description="Ribose-phosphate pyrophosphokinase N-terminal" evidence="10">
    <location>
        <begin position="1"/>
        <end position="117"/>
    </location>
</feature>
<dbReference type="GO" id="GO:0004749">
    <property type="term" value="F:ribose phosphate diphosphokinase activity"/>
    <property type="evidence" value="ECO:0007669"/>
    <property type="project" value="UniProtKB-EC"/>
</dbReference>
<proteinExistence type="predicted"/>
<keyword evidence="6" id="KW-0418">Kinase</keyword>
<dbReference type="EC" id="2.7.6.1" evidence="1"/>
<evidence type="ECO:0000259" key="10">
    <source>
        <dbReference type="Pfam" id="PF13793"/>
    </source>
</evidence>
<keyword evidence="2" id="KW-0808">Transferase</keyword>
<evidence type="ECO:0000313" key="12">
    <source>
        <dbReference type="Proteomes" id="UP000179024"/>
    </source>
</evidence>
<dbReference type="PANTHER" id="PTHR10210:SF32">
    <property type="entry name" value="RIBOSE-PHOSPHATE PYROPHOSPHOKINASE 2"/>
    <property type="match status" value="1"/>
</dbReference>
<evidence type="ECO:0000256" key="8">
    <source>
        <dbReference type="ARBA" id="ARBA00022842"/>
    </source>
</evidence>
<dbReference type="Pfam" id="PF14572">
    <property type="entry name" value="Pribosyl_synth"/>
    <property type="match status" value="1"/>
</dbReference>
<dbReference type="NCBIfam" id="TIGR01251">
    <property type="entry name" value="ribP_PPkin"/>
    <property type="match status" value="1"/>
</dbReference>
<dbReference type="GO" id="GO:0016301">
    <property type="term" value="F:kinase activity"/>
    <property type="evidence" value="ECO:0007669"/>
    <property type="project" value="UniProtKB-KW"/>
</dbReference>
<dbReference type="FunFam" id="3.40.50.2020:FF:000007">
    <property type="entry name" value="Ribose-phosphate pyrophosphokinase"/>
    <property type="match status" value="1"/>
</dbReference>
<evidence type="ECO:0000256" key="4">
    <source>
        <dbReference type="ARBA" id="ARBA00022727"/>
    </source>
</evidence>
<comment type="caution">
    <text evidence="11">The sequence shown here is derived from an EMBL/GenBank/DDBJ whole genome shotgun (WGS) entry which is preliminary data.</text>
</comment>
<evidence type="ECO:0000256" key="6">
    <source>
        <dbReference type="ARBA" id="ARBA00022777"/>
    </source>
</evidence>
<dbReference type="GO" id="GO:0006015">
    <property type="term" value="P:5-phosphoribose 1-diphosphate biosynthetic process"/>
    <property type="evidence" value="ECO:0007669"/>
    <property type="project" value="TreeGrafter"/>
</dbReference>
<dbReference type="CDD" id="cd06223">
    <property type="entry name" value="PRTases_typeI"/>
    <property type="match status" value="1"/>
</dbReference>
<dbReference type="InterPro" id="IPR000836">
    <property type="entry name" value="PRTase_dom"/>
</dbReference>
<dbReference type="AlphaFoldDB" id="A0A1F7I6H7"/>
<keyword evidence="5" id="KW-0547">Nucleotide-binding</keyword>
<dbReference type="PANTHER" id="PTHR10210">
    <property type="entry name" value="RIBOSE-PHOSPHATE DIPHOSPHOKINASE FAMILY MEMBER"/>
    <property type="match status" value="1"/>
</dbReference>
<keyword evidence="3" id="KW-0479">Metal-binding</keyword>
<evidence type="ECO:0000256" key="3">
    <source>
        <dbReference type="ARBA" id="ARBA00022723"/>
    </source>
</evidence>
<dbReference type="Gene3D" id="3.40.50.2020">
    <property type="match status" value="2"/>
</dbReference>
<dbReference type="InterPro" id="IPR005946">
    <property type="entry name" value="Rib-P_diPkinase"/>
</dbReference>
<dbReference type="Proteomes" id="UP000179024">
    <property type="component" value="Unassembled WGS sequence"/>
</dbReference>